<dbReference type="EMBL" id="UZAI01020776">
    <property type="protein sequence ID" value="VDP53133.1"/>
    <property type="molecule type" value="Genomic_DNA"/>
</dbReference>
<protein>
    <submittedName>
        <fullName evidence="1">Uncharacterized protein</fullName>
    </submittedName>
</protein>
<accession>A0A183N9B7</accession>
<sequence>MEKLWKGETFTYRISIIDEHGRSDADVKESIGKARAAFLRFKNIWKSKQLSTNYKVTIFNTNVKTVLLYGAETWRTTITINKSA</sequence>
<name>A0A183N9B7_9TREM</name>
<reference evidence="1 2" key="1">
    <citation type="submission" date="2018-11" db="EMBL/GenBank/DDBJ databases">
        <authorList>
            <consortium name="Pathogen Informatics"/>
        </authorList>
    </citation>
    <scope>NUCLEOTIDE SEQUENCE [LARGE SCALE GENOMIC DNA]</scope>
    <source>
        <strain evidence="1 2">Zambia</strain>
    </source>
</reference>
<evidence type="ECO:0000313" key="2">
    <source>
        <dbReference type="Proteomes" id="UP000277204"/>
    </source>
</evidence>
<dbReference type="PANTHER" id="PTHR47027">
    <property type="entry name" value="REVERSE TRANSCRIPTASE DOMAIN-CONTAINING PROTEIN"/>
    <property type="match status" value="1"/>
</dbReference>
<dbReference type="Proteomes" id="UP000277204">
    <property type="component" value="Unassembled WGS sequence"/>
</dbReference>
<dbReference type="Pfam" id="PF20049">
    <property type="entry name" value="DUF6451"/>
    <property type="match status" value="1"/>
</dbReference>
<dbReference type="AlphaFoldDB" id="A0A183N9B7"/>
<proteinExistence type="predicted"/>
<dbReference type="InterPro" id="IPR045609">
    <property type="entry name" value="DUF6451"/>
</dbReference>
<keyword evidence="2" id="KW-1185">Reference proteome</keyword>
<dbReference type="PANTHER" id="PTHR47027:SF25">
    <property type="entry name" value="REVERSE TRANSCRIPTASE DOMAIN-CONTAINING PROTEIN"/>
    <property type="match status" value="1"/>
</dbReference>
<organism evidence="1 2">
    <name type="scientific">Schistosoma margrebowiei</name>
    <dbReference type="NCBI Taxonomy" id="48269"/>
    <lineage>
        <taxon>Eukaryota</taxon>
        <taxon>Metazoa</taxon>
        <taxon>Spiralia</taxon>
        <taxon>Lophotrochozoa</taxon>
        <taxon>Platyhelminthes</taxon>
        <taxon>Trematoda</taxon>
        <taxon>Digenea</taxon>
        <taxon>Strigeidida</taxon>
        <taxon>Schistosomatoidea</taxon>
        <taxon>Schistosomatidae</taxon>
        <taxon>Schistosoma</taxon>
    </lineage>
</organism>
<gene>
    <name evidence="1" type="ORF">SMRZ_LOCUS24892</name>
</gene>
<evidence type="ECO:0000313" key="1">
    <source>
        <dbReference type="EMBL" id="VDP53133.1"/>
    </source>
</evidence>